<dbReference type="InterPro" id="IPR021739">
    <property type="entry name" value="SaV-like"/>
</dbReference>
<dbReference type="OrthoDB" id="1684418at2"/>
<dbReference type="Proteomes" id="UP000461595">
    <property type="component" value="Unassembled WGS sequence"/>
</dbReference>
<gene>
    <name evidence="1" type="ORF">E5983_00655</name>
</gene>
<organism evidence="1 2">
    <name type="scientific">Streptococcus danieliae</name>
    <dbReference type="NCBI Taxonomy" id="747656"/>
    <lineage>
        <taxon>Bacteria</taxon>
        <taxon>Bacillati</taxon>
        <taxon>Bacillota</taxon>
        <taxon>Bacilli</taxon>
        <taxon>Lactobacillales</taxon>
        <taxon>Streptococcaceae</taxon>
        <taxon>Streptococcus</taxon>
    </lineage>
</organism>
<dbReference type="EMBL" id="WSRS01000003">
    <property type="protein sequence ID" value="MVX58184.1"/>
    <property type="molecule type" value="Genomic_DNA"/>
</dbReference>
<evidence type="ECO:0000313" key="1">
    <source>
        <dbReference type="EMBL" id="MVX58184.1"/>
    </source>
</evidence>
<dbReference type="RefSeq" id="WP_160332017.1">
    <property type="nucleotide sequence ID" value="NZ_WSRS01000003.1"/>
</dbReference>
<comment type="caution">
    <text evidence="1">The sequence shown here is derived from an EMBL/GenBank/DDBJ whole genome shotgun (WGS) entry which is preliminary data.</text>
</comment>
<dbReference type="Pfam" id="PF11753">
    <property type="entry name" value="DUF3310"/>
    <property type="match status" value="1"/>
</dbReference>
<evidence type="ECO:0000313" key="2">
    <source>
        <dbReference type="Proteomes" id="UP000461595"/>
    </source>
</evidence>
<name>A0A7X3G6R7_9STRE</name>
<sequence>MTDNVNKPKHYQGKYGLEAIEIIDNFIGDLEGKAAWSWGNAIKYLTRFQNKNGLEDVKKARKNLDWLIEEMEKNEQLQS</sequence>
<proteinExistence type="predicted"/>
<accession>A0A7X3G6R7</accession>
<dbReference type="AlphaFoldDB" id="A0A7X3G6R7"/>
<reference evidence="1 2" key="1">
    <citation type="submission" date="2019-12" db="EMBL/GenBank/DDBJ databases">
        <title>Microbes associate with the intestines of laboratory mice.</title>
        <authorList>
            <person name="Navarre W."/>
            <person name="Wong E."/>
        </authorList>
    </citation>
    <scope>NUCLEOTIDE SEQUENCE [LARGE SCALE GENOMIC DNA]</scope>
    <source>
        <strain evidence="1 2">NM51_B2-22</strain>
    </source>
</reference>
<protein>
    <submittedName>
        <fullName evidence="1">DUF3310 domain-containing protein</fullName>
    </submittedName>
</protein>